<dbReference type="EMBL" id="HG531783">
    <property type="protein sequence ID" value="CDI95389.1"/>
    <property type="molecule type" value="Genomic_DNA"/>
</dbReference>
<dbReference type="GO" id="GO:0019028">
    <property type="term" value="C:viral capsid"/>
    <property type="evidence" value="ECO:0007669"/>
    <property type="project" value="UniProtKB-KW"/>
</dbReference>
<protein>
    <submittedName>
        <fullName evidence="5">GP46</fullName>
    </submittedName>
</protein>
<evidence type="ECO:0000256" key="3">
    <source>
        <dbReference type="ARBA" id="ARBA00022844"/>
    </source>
</evidence>
<dbReference type="GO" id="GO:0019069">
    <property type="term" value="P:viral capsid assembly"/>
    <property type="evidence" value="ECO:0007669"/>
    <property type="project" value="InterPro"/>
</dbReference>
<accession>U6H6P5</accession>
<evidence type="ECO:0000313" key="5">
    <source>
        <dbReference type="EMBL" id="CDI95389.1"/>
    </source>
</evidence>
<keyword evidence="1" id="KW-0167">Capsid protein</keyword>
<keyword evidence="3" id="KW-0946">Virion</keyword>
<evidence type="ECO:0000256" key="1">
    <source>
        <dbReference type="ARBA" id="ARBA00022561"/>
    </source>
</evidence>
<reference evidence="5 6" key="1">
    <citation type="submission" date="2013-09" db="EMBL/GenBank/DDBJ databases">
        <authorList>
            <person name="Sundararajan A."/>
        </authorList>
    </citation>
    <scope>NUCLEOTIDE SEQUENCE [LARGE SCALE GENOMIC DNA]</scope>
    <source>
        <strain evidence="5">CIDMTR</strain>
    </source>
</reference>
<sequence length="362" mass="40189">MMNGRSCRSSRTYTRKRSIEMAVICVIFIDLTSSLAMIGSADRRLLLALVNSASNSLKSNTRVAMASSESLGSIMTKRSYGQITGRTDAEREAKLRKMERAFAKYIYGADHEAIAIRFFVQEGLLEIETVHYGCLMLRLDTSAESPRYVMISLFFLAIRAANVCSAVRTALSALYTSAPCGAVSSWLEPSIATIHKVVSAVGCMNSVSPGITSLITCVMRGHAYNMLKTEIYPFVFPKDMYVKLDVHGSPEGPLYAYLVIVYNHAGPEPKPNIYIVVSSVRNRSVLLNLLRQRFVTERFLYLDRKIVRPNDASACVGVVQRLGWCDESGDIKTGVLGYKSAQIPVVKLEKFYTDVGTMFEFV</sequence>
<dbReference type="InterPro" id="IPR004999">
    <property type="entry name" value="Herpes_1"/>
</dbReference>
<evidence type="ECO:0000256" key="4">
    <source>
        <dbReference type="SAM" id="Phobius"/>
    </source>
</evidence>
<name>U6H6P5_9BETA</name>
<proteinExistence type="predicted"/>
<organism evidence="5 6">
    <name type="scientific">Caviid herpesvirus 2 str. CIDMTR</name>
    <dbReference type="NCBI Taxonomy" id="1415526"/>
    <lineage>
        <taxon>Viruses</taxon>
        <taxon>Duplodnaviria</taxon>
        <taxon>Heunggongvirae</taxon>
        <taxon>Peploviricota</taxon>
        <taxon>Herviviricetes</taxon>
        <taxon>Herpesvirales</taxon>
        <taxon>Orthoherpesviridae</taxon>
        <taxon>Betaherpesvirinae</taxon>
        <taxon>Quwivirus</taxon>
        <taxon>Quwivirus caviidbeta2</taxon>
    </lineage>
</organism>
<feature type="transmembrane region" description="Helical" evidence="4">
    <location>
        <begin position="21"/>
        <end position="41"/>
    </location>
</feature>
<dbReference type="GO" id="GO:0003677">
    <property type="term" value="F:DNA binding"/>
    <property type="evidence" value="ECO:0007669"/>
    <property type="project" value="InterPro"/>
</dbReference>
<keyword evidence="4" id="KW-0472">Membrane</keyword>
<keyword evidence="4" id="KW-1133">Transmembrane helix</keyword>
<dbReference type="Proteomes" id="UP000163196">
    <property type="component" value="Genome"/>
</dbReference>
<keyword evidence="4" id="KW-0812">Transmembrane</keyword>
<evidence type="ECO:0000313" key="6">
    <source>
        <dbReference type="Proteomes" id="UP000163196"/>
    </source>
</evidence>
<keyword evidence="2" id="KW-1048">Host nucleus</keyword>
<reference evidence="5 6" key="2">
    <citation type="submission" date="2013-11" db="EMBL/GenBank/DDBJ databases">
        <title>Genome sequence of a novel, newly isolated strain of guinea pig cytomegalovirus: CIDMTR strain.</title>
        <authorList>
            <person name="Schleiss M.R."/>
            <person name="Hernandez-Alvarado N."/>
            <person name="Ramaraj T."/>
            <person name="Crow J.A."/>
        </authorList>
    </citation>
    <scope>NUCLEOTIDE SEQUENCE [LARGE SCALE GENOMIC DNA]</scope>
    <source>
        <strain evidence="5">CIDMTR</strain>
    </source>
</reference>
<dbReference type="Pfam" id="PF03327">
    <property type="entry name" value="Herpes_VP19C"/>
    <property type="match status" value="1"/>
</dbReference>
<evidence type="ECO:0000256" key="2">
    <source>
        <dbReference type="ARBA" id="ARBA00022562"/>
    </source>
</evidence>